<keyword evidence="5" id="KW-0633">Potassium transport</keyword>
<evidence type="ECO:0000313" key="20">
    <source>
        <dbReference type="EMBL" id="JAG58130.1"/>
    </source>
</evidence>
<keyword evidence="14" id="KW-1015">Disulfide bond</keyword>
<keyword evidence="6" id="KW-0740">Sodium/potassium transport</keyword>
<keyword evidence="16" id="KW-0739">Sodium transport</keyword>
<dbReference type="PANTHER" id="PTHR11523">
    <property type="entry name" value="SODIUM/POTASSIUM-DEPENDENT ATPASE BETA SUBUNIT"/>
    <property type="match status" value="1"/>
</dbReference>
<evidence type="ECO:0000256" key="5">
    <source>
        <dbReference type="ARBA" id="ARBA00022538"/>
    </source>
</evidence>
<keyword evidence="13 18" id="KW-0472">Membrane</keyword>
<evidence type="ECO:0000256" key="18">
    <source>
        <dbReference type="SAM" id="Phobius"/>
    </source>
</evidence>
<evidence type="ECO:0000256" key="17">
    <source>
        <dbReference type="ARBA" id="ARBA00025540"/>
    </source>
</evidence>
<accession>A0A0A9XHA0</accession>
<organism evidence="19">
    <name type="scientific">Lygus hesperus</name>
    <name type="common">Western plant bug</name>
    <dbReference type="NCBI Taxonomy" id="30085"/>
    <lineage>
        <taxon>Eukaryota</taxon>
        <taxon>Metazoa</taxon>
        <taxon>Ecdysozoa</taxon>
        <taxon>Arthropoda</taxon>
        <taxon>Hexapoda</taxon>
        <taxon>Insecta</taxon>
        <taxon>Pterygota</taxon>
        <taxon>Neoptera</taxon>
        <taxon>Paraneoptera</taxon>
        <taxon>Hemiptera</taxon>
        <taxon>Heteroptera</taxon>
        <taxon>Panheteroptera</taxon>
        <taxon>Cimicomorpha</taxon>
        <taxon>Miridae</taxon>
        <taxon>Mirini</taxon>
        <taxon>Lygus</taxon>
    </lineage>
</organism>
<reference evidence="19" key="2">
    <citation type="submission" date="2014-07" db="EMBL/GenBank/DDBJ databases">
        <authorList>
            <person name="Hull J."/>
        </authorList>
    </citation>
    <scope>NUCLEOTIDE SEQUENCE</scope>
</reference>
<reference evidence="21" key="4">
    <citation type="journal article" date="2016" name="Gigascience">
        <title>De novo construction of an expanded transcriptome assembly for the western tarnished plant bug, Lygus hesperus.</title>
        <authorList>
            <person name="Tassone E.E."/>
            <person name="Geib S.M."/>
            <person name="Hall B."/>
            <person name="Fabrick J.A."/>
            <person name="Brent C.S."/>
            <person name="Hull J.J."/>
        </authorList>
    </citation>
    <scope>NUCLEOTIDE SEQUENCE</scope>
</reference>
<keyword evidence="4" id="KW-1003">Cell membrane</keyword>
<dbReference type="EMBL" id="GBHO01025441">
    <property type="protein sequence ID" value="JAG18163.1"/>
    <property type="molecule type" value="Transcribed_RNA"/>
</dbReference>
<gene>
    <name evidence="19" type="primary">nrv2_2</name>
    <name evidence="21" type="synonym">nrv2_1</name>
    <name evidence="19" type="ORF">CM83_50329</name>
    <name evidence="21" type="ORF">g.54644</name>
</gene>
<evidence type="ECO:0000256" key="1">
    <source>
        <dbReference type="ARBA" id="ARBA00004401"/>
    </source>
</evidence>
<evidence type="ECO:0000256" key="7">
    <source>
        <dbReference type="ARBA" id="ARBA00022692"/>
    </source>
</evidence>
<evidence type="ECO:0000256" key="16">
    <source>
        <dbReference type="ARBA" id="ARBA00023201"/>
    </source>
</evidence>
<dbReference type="AlphaFoldDB" id="A0A0A9XHA0"/>
<dbReference type="EMBL" id="GDHC01013776">
    <property type="protein sequence ID" value="JAQ04853.1"/>
    <property type="molecule type" value="Transcribed_RNA"/>
</dbReference>
<protein>
    <submittedName>
        <fullName evidence="19">Sodium/potassium-transporting ATPase subunit beta-2</fullName>
    </submittedName>
</protein>
<evidence type="ECO:0000256" key="8">
    <source>
        <dbReference type="ARBA" id="ARBA00022958"/>
    </source>
</evidence>
<dbReference type="Gene3D" id="2.60.40.1660">
    <property type="entry name" value="Na, k-atpase alpha subunit"/>
    <property type="match status" value="1"/>
</dbReference>
<dbReference type="GO" id="GO:0036376">
    <property type="term" value="P:sodium ion export across plasma membrane"/>
    <property type="evidence" value="ECO:0007669"/>
    <property type="project" value="TreeGrafter"/>
</dbReference>
<keyword evidence="3" id="KW-0813">Transport</keyword>
<keyword evidence="8" id="KW-0630">Potassium</keyword>
<keyword evidence="15" id="KW-0325">Glycoprotein</keyword>
<evidence type="ECO:0000256" key="3">
    <source>
        <dbReference type="ARBA" id="ARBA00022448"/>
    </source>
</evidence>
<evidence type="ECO:0000256" key="13">
    <source>
        <dbReference type="ARBA" id="ARBA00023136"/>
    </source>
</evidence>
<comment type="subcellular location">
    <subcellularLocation>
        <location evidence="1">Cell membrane</location>
        <topology evidence="1">Single-pass type II membrane protein</topology>
    </subcellularLocation>
</comment>
<evidence type="ECO:0000256" key="15">
    <source>
        <dbReference type="ARBA" id="ARBA00023180"/>
    </source>
</evidence>
<name>A0A0A9XHA0_LYGHE</name>
<evidence type="ECO:0000313" key="19">
    <source>
        <dbReference type="EMBL" id="JAG18163.1"/>
    </source>
</evidence>
<reference evidence="19" key="1">
    <citation type="journal article" date="2014" name="PLoS ONE">
        <title>Transcriptome-Based Identification of ABC Transporters in the Western Tarnished Plant Bug Lygus hesperus.</title>
        <authorList>
            <person name="Hull J.J."/>
            <person name="Chaney K."/>
            <person name="Geib S.M."/>
            <person name="Fabrick J.A."/>
            <person name="Brent C.S."/>
            <person name="Walsh D."/>
            <person name="Lavine L.C."/>
        </authorList>
    </citation>
    <scope>NUCLEOTIDE SEQUENCE</scope>
</reference>
<keyword evidence="7 18" id="KW-0812">Transmembrane</keyword>
<feature type="transmembrane region" description="Helical" evidence="18">
    <location>
        <begin position="50"/>
        <end position="75"/>
    </location>
</feature>
<evidence type="ECO:0000256" key="6">
    <source>
        <dbReference type="ARBA" id="ARBA00022607"/>
    </source>
</evidence>
<dbReference type="PANTHER" id="PTHR11523:SF46">
    <property type="entry name" value="SODIUM_POTASSIUM-TRANSPORTING ATPASE SUBUNIT BETA-2"/>
    <property type="match status" value="1"/>
</dbReference>
<evidence type="ECO:0000256" key="9">
    <source>
        <dbReference type="ARBA" id="ARBA00022968"/>
    </source>
</evidence>
<keyword evidence="11" id="KW-0915">Sodium</keyword>
<keyword evidence="9" id="KW-0735">Signal-anchor</keyword>
<proteinExistence type="inferred from homology"/>
<dbReference type="FunFam" id="2.60.40.1660:FF:000004">
    <property type="entry name" value="sodium/potassium-transporting ATPase subunit beta-2"/>
    <property type="match status" value="1"/>
</dbReference>
<evidence type="ECO:0000313" key="21">
    <source>
        <dbReference type="EMBL" id="JAQ04853.1"/>
    </source>
</evidence>
<dbReference type="Pfam" id="PF00287">
    <property type="entry name" value="Na_K-ATPase"/>
    <property type="match status" value="1"/>
</dbReference>
<keyword evidence="10 18" id="KW-1133">Transmembrane helix</keyword>
<dbReference type="EMBL" id="GBRD01007691">
    <property type="protein sequence ID" value="JAG58130.1"/>
    <property type="molecule type" value="Transcribed_RNA"/>
</dbReference>
<evidence type="ECO:0000256" key="12">
    <source>
        <dbReference type="ARBA" id="ARBA00023065"/>
    </source>
</evidence>
<dbReference type="InterPro" id="IPR038702">
    <property type="entry name" value="Na/K_ATPase_sub_beta_sf"/>
</dbReference>
<dbReference type="GO" id="GO:1990573">
    <property type="term" value="P:potassium ion import across plasma membrane"/>
    <property type="evidence" value="ECO:0007669"/>
    <property type="project" value="TreeGrafter"/>
</dbReference>
<evidence type="ECO:0000256" key="4">
    <source>
        <dbReference type="ARBA" id="ARBA00022475"/>
    </source>
</evidence>
<keyword evidence="12" id="KW-0406">Ion transport</keyword>
<reference evidence="20" key="3">
    <citation type="submission" date="2014-09" db="EMBL/GenBank/DDBJ databases">
        <authorList>
            <person name="Magalhaes I.L.F."/>
            <person name="Oliveira U."/>
            <person name="Santos F.R."/>
            <person name="Vidigal T.H.D.A."/>
            <person name="Brescovit A.D."/>
            <person name="Santos A.J."/>
        </authorList>
    </citation>
    <scope>NUCLEOTIDE SEQUENCE</scope>
</reference>
<dbReference type="GO" id="GO:0030007">
    <property type="term" value="P:intracellular potassium ion homeostasis"/>
    <property type="evidence" value="ECO:0007669"/>
    <property type="project" value="TreeGrafter"/>
</dbReference>
<evidence type="ECO:0000256" key="10">
    <source>
        <dbReference type="ARBA" id="ARBA00022989"/>
    </source>
</evidence>
<comment type="function">
    <text evidence="17">This is the non-catalytic component of the active enzyme, which catalyzes the hydrolysis of ATP coupled with the exchange of Na(+) and K(+) ions across the plasma membrane. The beta subunit regulates, through assembly of alpha/beta heterodimers, the number of sodium pumps transported to the plasma membrane.</text>
</comment>
<dbReference type="GO" id="GO:0001671">
    <property type="term" value="F:ATPase activator activity"/>
    <property type="evidence" value="ECO:0007669"/>
    <property type="project" value="TreeGrafter"/>
</dbReference>
<sequence length="318" mass="36377">MVAHSEMDPMVRNRLKPLKEPFQTEVKKFFYNKETGAVCGRTASSWAKIIIFYIIFYIVLAALFAFCMVVLYYTLDPRIPKYKLDESLIGTNPGLGFRPMPNDSNALSSLIWYRGTKRKDYEGWVDKLTNFVKEYKTPGLTPGRGQNLVSCDYGQPVPEGKVCSFDVSRNFYPCVEENNFNYHLQRPCIFLKLNKIYGWRPEYFSKAEIPAAMPEPVQNFIRGVNGSQLETIWLSCEGVTAADVENLGSIQYLPQPGFPGYFFPYMNNEGYLPPIVAIVLNNPKNGILLNIECKAWAKNIKHDRKEKVGLVQFEVLID</sequence>
<evidence type="ECO:0000256" key="14">
    <source>
        <dbReference type="ARBA" id="ARBA00023157"/>
    </source>
</evidence>
<dbReference type="InterPro" id="IPR000402">
    <property type="entry name" value="Na/K_ATPase_sub_beta"/>
</dbReference>
<evidence type="ECO:0000256" key="11">
    <source>
        <dbReference type="ARBA" id="ARBA00023053"/>
    </source>
</evidence>
<dbReference type="GO" id="GO:0006883">
    <property type="term" value="P:intracellular sodium ion homeostasis"/>
    <property type="evidence" value="ECO:0007669"/>
    <property type="project" value="TreeGrafter"/>
</dbReference>
<comment type="similarity">
    <text evidence="2">Belongs to the X(+)/potassium ATPases subunit beta family.</text>
</comment>
<evidence type="ECO:0000256" key="2">
    <source>
        <dbReference type="ARBA" id="ARBA00005876"/>
    </source>
</evidence>
<dbReference type="GO" id="GO:0005890">
    <property type="term" value="C:sodium:potassium-exchanging ATPase complex"/>
    <property type="evidence" value="ECO:0007669"/>
    <property type="project" value="InterPro"/>
</dbReference>